<dbReference type="InterPro" id="IPR021408">
    <property type="entry name" value="DUF3046"/>
</dbReference>
<protein>
    <submittedName>
        <fullName evidence="1">DUF3046 domain-containing protein</fullName>
    </submittedName>
</protein>
<proteinExistence type="predicted"/>
<accession>A0A9X2D5I2</accession>
<reference evidence="1" key="1">
    <citation type="submission" date="2022-05" db="EMBL/GenBank/DDBJ databases">
        <authorList>
            <person name="Tuo L."/>
        </authorList>
    </citation>
    <scope>NUCLEOTIDE SEQUENCE</scope>
    <source>
        <strain evidence="1">BSK12Z-4</strain>
    </source>
</reference>
<sequence>MRHTDFWTRMEEVLGDRTRSFSRLTVLTQLGGRTPLEALEEGVPPKQVWAAVHAFLELPKHLS</sequence>
<evidence type="ECO:0000313" key="1">
    <source>
        <dbReference type="EMBL" id="MCM0619563.1"/>
    </source>
</evidence>
<gene>
    <name evidence="1" type="ORF">M8330_04530</name>
</gene>
<keyword evidence="2" id="KW-1185">Reference proteome</keyword>
<evidence type="ECO:0000313" key="2">
    <source>
        <dbReference type="Proteomes" id="UP001139485"/>
    </source>
</evidence>
<dbReference type="Proteomes" id="UP001139485">
    <property type="component" value="Unassembled WGS sequence"/>
</dbReference>
<dbReference type="Pfam" id="PF11248">
    <property type="entry name" value="DUF3046"/>
    <property type="match status" value="1"/>
</dbReference>
<comment type="caution">
    <text evidence="1">The sequence shown here is derived from an EMBL/GenBank/DDBJ whole genome shotgun (WGS) entry which is preliminary data.</text>
</comment>
<dbReference type="RefSeq" id="WP_250826369.1">
    <property type="nucleotide sequence ID" value="NZ_JAMOIL010000003.1"/>
</dbReference>
<dbReference type="AlphaFoldDB" id="A0A9X2D5I2"/>
<organism evidence="1 2">
    <name type="scientific">Nocardioides bruguierae</name>
    <dbReference type="NCBI Taxonomy" id="2945102"/>
    <lineage>
        <taxon>Bacteria</taxon>
        <taxon>Bacillati</taxon>
        <taxon>Actinomycetota</taxon>
        <taxon>Actinomycetes</taxon>
        <taxon>Propionibacteriales</taxon>
        <taxon>Nocardioidaceae</taxon>
        <taxon>Nocardioides</taxon>
    </lineage>
</organism>
<dbReference type="EMBL" id="JAMOIL010000003">
    <property type="protein sequence ID" value="MCM0619563.1"/>
    <property type="molecule type" value="Genomic_DNA"/>
</dbReference>
<name>A0A9X2D5I2_9ACTN</name>